<organism evidence="3 4">
    <name type="scientific">Streptomyces triculaminicus</name>
    <dbReference type="NCBI Taxonomy" id="2816232"/>
    <lineage>
        <taxon>Bacteria</taxon>
        <taxon>Bacillati</taxon>
        <taxon>Actinomycetota</taxon>
        <taxon>Actinomycetes</taxon>
        <taxon>Kitasatosporales</taxon>
        <taxon>Streptomycetaceae</taxon>
        <taxon>Streptomyces</taxon>
    </lineage>
</organism>
<feature type="signal peptide" evidence="2">
    <location>
        <begin position="1"/>
        <end position="36"/>
    </location>
</feature>
<comment type="caution">
    <text evidence="3">The sequence shown here is derived from an EMBL/GenBank/DDBJ whole genome shotgun (WGS) entry which is preliminary data.</text>
</comment>
<keyword evidence="1" id="KW-0812">Transmembrane</keyword>
<feature type="transmembrane region" description="Helical" evidence="1">
    <location>
        <begin position="146"/>
        <end position="164"/>
    </location>
</feature>
<evidence type="ECO:0000256" key="2">
    <source>
        <dbReference type="SAM" id="SignalP"/>
    </source>
</evidence>
<reference evidence="3" key="1">
    <citation type="submission" date="2021-03" db="EMBL/GenBank/DDBJ databases">
        <title>Streptomyces strains.</title>
        <authorList>
            <person name="Lund M.B."/>
            <person name="Toerring T."/>
        </authorList>
    </citation>
    <scope>NUCLEOTIDE SEQUENCE</scope>
    <source>
        <strain evidence="3">JCM 4242</strain>
    </source>
</reference>
<protein>
    <recommendedName>
        <fullName evidence="5">Phosphatidic acid phosphatase type 2/haloperoxidase domain-containing protein</fullName>
    </recommendedName>
</protein>
<keyword evidence="1" id="KW-0472">Membrane</keyword>
<sequence length="210" mass="21291">MSGRAPAPRAVPTPRATLAASSAAGLAVLTALVASADGRPFAVDTAAHAEALAHRSAAAVDAARRLTATGTGVTVYVLAAAAGWFACHRARVPASRRVPVVLAALAVLGLGQTVRIGLRTAMDRSRPPAADWAAHAHEASFPSGHATTSALVAGLLAWGLLRALPGSGGGWRRRAAGCGRRGWRPPGCFWASTGSRTSWAAGCWPRAGSP</sequence>
<evidence type="ECO:0008006" key="5">
    <source>
        <dbReference type="Google" id="ProtNLM"/>
    </source>
</evidence>
<dbReference type="Gene3D" id="1.20.144.10">
    <property type="entry name" value="Phosphatidic acid phosphatase type 2/haloperoxidase"/>
    <property type="match status" value="1"/>
</dbReference>
<evidence type="ECO:0000313" key="3">
    <source>
        <dbReference type="EMBL" id="MBO0655998.1"/>
    </source>
</evidence>
<feature type="chain" id="PRO_5037980027" description="Phosphatidic acid phosphatase type 2/haloperoxidase domain-containing protein" evidence="2">
    <location>
        <begin position="37"/>
        <end position="210"/>
    </location>
</feature>
<dbReference type="SUPFAM" id="SSF48317">
    <property type="entry name" value="Acid phosphatase/Vanadium-dependent haloperoxidase"/>
    <property type="match status" value="1"/>
</dbReference>
<evidence type="ECO:0000313" key="4">
    <source>
        <dbReference type="Proteomes" id="UP000664781"/>
    </source>
</evidence>
<gene>
    <name evidence="3" type="ORF">J1792_25475</name>
</gene>
<feature type="transmembrane region" description="Helical" evidence="1">
    <location>
        <begin position="98"/>
        <end position="118"/>
    </location>
</feature>
<dbReference type="InterPro" id="IPR036938">
    <property type="entry name" value="PAP2/HPO_sf"/>
</dbReference>
<dbReference type="EMBL" id="JAFMOF010000004">
    <property type="protein sequence ID" value="MBO0655998.1"/>
    <property type="molecule type" value="Genomic_DNA"/>
</dbReference>
<evidence type="ECO:0000256" key="1">
    <source>
        <dbReference type="SAM" id="Phobius"/>
    </source>
</evidence>
<keyword evidence="4" id="KW-1185">Reference proteome</keyword>
<keyword evidence="2" id="KW-0732">Signal</keyword>
<dbReference type="RefSeq" id="WP_207248293.1">
    <property type="nucleotide sequence ID" value="NZ_JAFMOF010000004.1"/>
</dbReference>
<dbReference type="AlphaFoldDB" id="A0A939FSP6"/>
<feature type="transmembrane region" description="Helical" evidence="1">
    <location>
        <begin position="65"/>
        <end position="86"/>
    </location>
</feature>
<keyword evidence="1" id="KW-1133">Transmembrane helix</keyword>
<proteinExistence type="predicted"/>
<accession>A0A939FSP6</accession>
<name>A0A939FSP6_9ACTN</name>
<dbReference type="Proteomes" id="UP000664781">
    <property type="component" value="Unassembled WGS sequence"/>
</dbReference>